<reference evidence="2 3" key="1">
    <citation type="journal article" date="2008" name="Int. J. Syst. Evol. Microbiol.">
        <title>Tessaracoccus flavescens sp. nov., isolated from marine sediment.</title>
        <authorList>
            <person name="Lee D.W."/>
            <person name="Lee S.D."/>
        </authorList>
    </citation>
    <scope>NUCLEOTIDE SEQUENCE [LARGE SCALE GENOMIC DNA]</scope>
    <source>
        <strain evidence="2 3">SST-39T</strain>
    </source>
</reference>
<dbReference type="STRING" id="399497.BW733_12740"/>
<dbReference type="OrthoDB" id="9803532at2"/>
<protein>
    <recommendedName>
        <fullName evidence="1">DUF403 domain-containing protein</fullName>
    </recommendedName>
</protein>
<gene>
    <name evidence="2" type="ORF">BW733_12740</name>
</gene>
<name>A0A1Q2CZT1_9ACTN</name>
<dbReference type="InterPro" id="IPR007296">
    <property type="entry name" value="DUF403"/>
</dbReference>
<dbReference type="Proteomes" id="UP000188235">
    <property type="component" value="Chromosome"/>
</dbReference>
<dbReference type="KEGG" id="tfa:BW733_12740"/>
<evidence type="ECO:0000259" key="1">
    <source>
        <dbReference type="Pfam" id="PF04168"/>
    </source>
</evidence>
<proteinExistence type="predicted"/>
<dbReference type="InterPro" id="IPR051680">
    <property type="entry name" value="ATP-dep_Glu-Cys_Ligase-2"/>
</dbReference>
<dbReference type="Pfam" id="PF04168">
    <property type="entry name" value="Alpha-E"/>
    <property type="match status" value="1"/>
</dbReference>
<organism evidence="2 3">
    <name type="scientific">Tessaracoccus flavescens</name>
    <dbReference type="NCBI Taxonomy" id="399497"/>
    <lineage>
        <taxon>Bacteria</taxon>
        <taxon>Bacillati</taxon>
        <taxon>Actinomycetota</taxon>
        <taxon>Actinomycetes</taxon>
        <taxon>Propionibacteriales</taxon>
        <taxon>Propionibacteriaceae</taxon>
        <taxon>Tessaracoccus</taxon>
    </lineage>
</organism>
<dbReference type="PANTHER" id="PTHR34595:SF7">
    <property type="entry name" value="SLL1039 PROTEIN"/>
    <property type="match status" value="1"/>
</dbReference>
<feature type="domain" description="DUF403" evidence="1">
    <location>
        <begin position="1"/>
        <end position="292"/>
    </location>
</feature>
<dbReference type="PANTHER" id="PTHR34595">
    <property type="entry name" value="BLR5612 PROTEIN"/>
    <property type="match status" value="1"/>
</dbReference>
<dbReference type="RefSeq" id="WP_077350964.1">
    <property type="nucleotide sequence ID" value="NZ_CP019607.1"/>
</dbReference>
<accession>A0A1Q2CZT1</accession>
<dbReference type="EMBL" id="CP019607">
    <property type="protein sequence ID" value="AQP51552.1"/>
    <property type="molecule type" value="Genomic_DNA"/>
</dbReference>
<dbReference type="AlphaFoldDB" id="A0A1Q2CZT1"/>
<sequence length="305" mass="33945">MLSRIADALFWIGRYLERAEDTCRIVEVHLHQSLDDPTLDEVQAANDLFLLMGQPADEKPDVLAKLCYDEASPVSFLAALGSARESARRARETVSTEVWESINTTWLAVRGGRLQRMRPASMFKFVRERCAVISGLADSTMSHDEGWLFLTLGRSIERIDMTSRLLSTPSVTSNSQRAWDHVLSGCGAHHAFVQRYGALASDRDAAEFLMLDRLFPRSLIYTLNTAVESLAQLGPSGLRIRPDDPAMRLLGAARASLEYLPPDEILRDLPDEMARLQVVCTQATQAISERYFEGSAAAEWVGGAW</sequence>
<keyword evidence="3" id="KW-1185">Reference proteome</keyword>
<evidence type="ECO:0000313" key="2">
    <source>
        <dbReference type="EMBL" id="AQP51552.1"/>
    </source>
</evidence>
<evidence type="ECO:0000313" key="3">
    <source>
        <dbReference type="Proteomes" id="UP000188235"/>
    </source>
</evidence>